<dbReference type="EMBL" id="DSUT01000009">
    <property type="protein sequence ID" value="HGK27392.1"/>
    <property type="molecule type" value="Genomic_DNA"/>
</dbReference>
<comment type="cofactor">
    <cofactor evidence="6">
        <name>[4Fe-4S] cluster</name>
        <dbReference type="ChEBI" id="CHEBI:49883"/>
    </cofactor>
    <text evidence="6">Binds 1 [4Fe-4S] cluster. The cluster is coordinated with 3 cysteines and an exchangeable S-adenosyl-L-methionine.</text>
</comment>
<dbReference type="CDD" id="cd01335">
    <property type="entry name" value="Radical_SAM"/>
    <property type="match status" value="1"/>
</dbReference>
<dbReference type="Pfam" id="PF04055">
    <property type="entry name" value="Radical_SAM"/>
    <property type="match status" value="1"/>
</dbReference>
<keyword evidence="5 6" id="KW-0411">Iron-sulfur</keyword>
<dbReference type="GO" id="GO:0003824">
    <property type="term" value="F:catalytic activity"/>
    <property type="evidence" value="ECO:0007669"/>
    <property type="project" value="InterPro"/>
</dbReference>
<dbReference type="SFLD" id="SFLDG01101">
    <property type="entry name" value="Uncharacterised_Radical_SAM_Su"/>
    <property type="match status" value="1"/>
</dbReference>
<dbReference type="NCBIfam" id="TIGR04337">
    <property type="entry name" value="AmmeMemoSam_rS"/>
    <property type="match status" value="1"/>
</dbReference>
<keyword evidence="2 6" id="KW-0949">S-adenosyl-L-methionine</keyword>
<feature type="binding site" evidence="6">
    <location>
        <position position="87"/>
    </location>
    <ligand>
        <name>[4Fe-4S] cluster</name>
        <dbReference type="ChEBI" id="CHEBI:49883"/>
        <note>4Fe-4S-S-AdoMet</note>
    </ligand>
</feature>
<proteinExistence type="predicted"/>
<dbReference type="PIRSF" id="PIRSF004869">
    <property type="entry name" value="PflX_prd"/>
    <property type="match status" value="1"/>
</dbReference>
<dbReference type="InterPro" id="IPR034457">
    <property type="entry name" value="Organic_radical-activating"/>
</dbReference>
<keyword evidence="4 6" id="KW-0408">Iron</keyword>
<evidence type="ECO:0000256" key="4">
    <source>
        <dbReference type="ARBA" id="ARBA00023004"/>
    </source>
</evidence>
<feature type="domain" description="Radical SAM core" evidence="7">
    <location>
        <begin position="65"/>
        <end position="278"/>
    </location>
</feature>
<keyword evidence="3 6" id="KW-0479">Metal-binding</keyword>
<organism evidence="8">
    <name type="scientific">candidate division WOR-3 bacterium</name>
    <dbReference type="NCBI Taxonomy" id="2052148"/>
    <lineage>
        <taxon>Bacteria</taxon>
        <taxon>Bacteria division WOR-3</taxon>
    </lineage>
</organism>
<evidence type="ECO:0000256" key="1">
    <source>
        <dbReference type="ARBA" id="ARBA00022485"/>
    </source>
</evidence>
<gene>
    <name evidence="8" type="primary">amrS</name>
    <name evidence="8" type="ORF">ENS41_00360</name>
</gene>
<comment type="caution">
    <text evidence="8">The sequence shown here is derived from an EMBL/GenBank/DDBJ whole genome shotgun (WGS) entry which is preliminary data.</text>
</comment>
<protein>
    <submittedName>
        <fullName evidence="8">AmmeMemoRadiSam system radical SAM enzyme</fullName>
    </submittedName>
</protein>
<evidence type="ECO:0000256" key="2">
    <source>
        <dbReference type="ARBA" id="ARBA00022691"/>
    </source>
</evidence>
<feature type="binding site" evidence="6">
    <location>
        <position position="80"/>
    </location>
    <ligand>
        <name>[4Fe-4S] cluster</name>
        <dbReference type="ChEBI" id="CHEBI:49883"/>
        <note>4Fe-4S-S-AdoMet</note>
    </ligand>
</feature>
<dbReference type="InterPro" id="IPR013785">
    <property type="entry name" value="Aldolase_TIM"/>
</dbReference>
<keyword evidence="1" id="KW-0004">4Fe-4S</keyword>
<evidence type="ECO:0000256" key="5">
    <source>
        <dbReference type="ARBA" id="ARBA00023014"/>
    </source>
</evidence>
<dbReference type="InterPro" id="IPR058240">
    <property type="entry name" value="rSAM_sf"/>
</dbReference>
<sequence length="326" mass="36374">MEARYWHEENGRVRCELCPVRCLVDEGRGGRCLGRRNRGGKMVAVNYGEVVSVAIDPIEKKPLYHFHPGADILSVCSYGCNLRCPFCQNSEISQSVAPTRFIPPDELLLIVKQHGLRMVSYTYTEPLVWFEYVLDTSRLMRSVGIKNVLVTNGVVNPEPLEELLPMVDAMNIDLKSIRPAFYSSYVRGDLATVLGTIRAARNVCHVELTTLLIPGRNDSDAELEELTDFVAGLGRSTVLHLSRYFPRHHATEPATPVERLLVAAEIAAGKLDYVYLGNVEHGSRFRDTRCPVCGCVLVTRERFHGSVVGVENGCCIRCGRRADIVL</sequence>
<dbReference type="InterPro" id="IPR016431">
    <property type="entry name" value="Pyrv-formate_lyase-activ_prd"/>
</dbReference>
<dbReference type="PANTHER" id="PTHR30352:SF5">
    <property type="entry name" value="PYRUVATE FORMATE-LYASE 1-ACTIVATING ENZYME"/>
    <property type="match status" value="1"/>
</dbReference>
<feature type="binding site" evidence="6">
    <location>
        <position position="84"/>
    </location>
    <ligand>
        <name>[4Fe-4S] cluster</name>
        <dbReference type="ChEBI" id="CHEBI:49883"/>
        <note>4Fe-4S-S-AdoMet</note>
    </ligand>
</feature>
<evidence type="ECO:0000256" key="6">
    <source>
        <dbReference type="PIRSR" id="PIRSR004869-50"/>
    </source>
</evidence>
<dbReference type="GO" id="GO:0046872">
    <property type="term" value="F:metal ion binding"/>
    <property type="evidence" value="ECO:0007669"/>
    <property type="project" value="UniProtKB-KW"/>
</dbReference>
<dbReference type="InterPro" id="IPR027596">
    <property type="entry name" value="AmmeMemoSam_rS"/>
</dbReference>
<evidence type="ECO:0000256" key="3">
    <source>
        <dbReference type="ARBA" id="ARBA00022723"/>
    </source>
</evidence>
<dbReference type="PANTHER" id="PTHR30352">
    <property type="entry name" value="PYRUVATE FORMATE-LYASE-ACTIVATING ENZYME"/>
    <property type="match status" value="1"/>
</dbReference>
<evidence type="ECO:0000313" key="8">
    <source>
        <dbReference type="EMBL" id="HGK27392.1"/>
    </source>
</evidence>
<dbReference type="AlphaFoldDB" id="A0A7C4C9V6"/>
<dbReference type="SFLD" id="SFLDS00029">
    <property type="entry name" value="Radical_SAM"/>
    <property type="match status" value="1"/>
</dbReference>
<name>A0A7C4C9V6_UNCW3</name>
<evidence type="ECO:0000259" key="7">
    <source>
        <dbReference type="PROSITE" id="PS51918"/>
    </source>
</evidence>
<dbReference type="GO" id="GO:0051539">
    <property type="term" value="F:4 iron, 4 sulfur cluster binding"/>
    <property type="evidence" value="ECO:0007669"/>
    <property type="project" value="UniProtKB-KW"/>
</dbReference>
<reference evidence="8" key="1">
    <citation type="journal article" date="2020" name="mSystems">
        <title>Genome- and Community-Level Interaction Insights into Carbon Utilization and Element Cycling Functions of Hydrothermarchaeota in Hydrothermal Sediment.</title>
        <authorList>
            <person name="Zhou Z."/>
            <person name="Liu Y."/>
            <person name="Xu W."/>
            <person name="Pan J."/>
            <person name="Luo Z.H."/>
            <person name="Li M."/>
        </authorList>
    </citation>
    <scope>NUCLEOTIDE SEQUENCE [LARGE SCALE GENOMIC DNA]</scope>
    <source>
        <strain evidence="8">SpSt-488</strain>
    </source>
</reference>
<dbReference type="Gene3D" id="3.20.20.70">
    <property type="entry name" value="Aldolase class I"/>
    <property type="match status" value="1"/>
</dbReference>
<dbReference type="SUPFAM" id="SSF102114">
    <property type="entry name" value="Radical SAM enzymes"/>
    <property type="match status" value="1"/>
</dbReference>
<dbReference type="InterPro" id="IPR007197">
    <property type="entry name" value="rSAM"/>
</dbReference>
<accession>A0A7C4C9V6</accession>
<dbReference type="PROSITE" id="PS51918">
    <property type="entry name" value="RADICAL_SAM"/>
    <property type="match status" value="1"/>
</dbReference>